<comment type="subcellular location">
    <subcellularLocation>
        <location evidence="1 9">Cell inner membrane</location>
        <topology evidence="1 9">Multi-pass membrane protein</topology>
    </subcellularLocation>
</comment>
<evidence type="ECO:0000256" key="6">
    <source>
        <dbReference type="ARBA" id="ARBA00022989"/>
    </source>
</evidence>
<comment type="function">
    <text evidence="9">Part of the tripartite ATP-independent periplasmic (TRAP) transport system.</text>
</comment>
<comment type="similarity">
    <text evidence="8 9">Belongs to the TRAP transporter small permease family.</text>
</comment>
<name>A0ABV8RUS0_9BURK</name>
<keyword evidence="12" id="KW-1185">Reference proteome</keyword>
<evidence type="ECO:0000256" key="1">
    <source>
        <dbReference type="ARBA" id="ARBA00004429"/>
    </source>
</evidence>
<feature type="transmembrane region" description="Helical" evidence="9">
    <location>
        <begin position="154"/>
        <end position="179"/>
    </location>
</feature>
<dbReference type="RefSeq" id="WP_376811184.1">
    <property type="nucleotide sequence ID" value="NZ_JBHSDY010000001.1"/>
</dbReference>
<keyword evidence="5 9" id="KW-0812">Transmembrane</keyword>
<dbReference type="Pfam" id="PF04290">
    <property type="entry name" value="DctQ"/>
    <property type="match status" value="1"/>
</dbReference>
<accession>A0ABV8RUS0</accession>
<reference evidence="12" key="1">
    <citation type="journal article" date="2019" name="Int. J. Syst. Evol. Microbiol.">
        <title>The Global Catalogue of Microorganisms (GCM) 10K type strain sequencing project: providing services to taxonomists for standard genome sequencing and annotation.</title>
        <authorList>
            <consortium name="The Broad Institute Genomics Platform"/>
            <consortium name="The Broad Institute Genome Sequencing Center for Infectious Disease"/>
            <person name="Wu L."/>
            <person name="Ma J."/>
        </authorList>
    </citation>
    <scope>NUCLEOTIDE SEQUENCE [LARGE SCALE GENOMIC DNA]</scope>
    <source>
        <strain evidence="12">CGMCC 1.19029</strain>
    </source>
</reference>
<evidence type="ECO:0000256" key="5">
    <source>
        <dbReference type="ARBA" id="ARBA00022692"/>
    </source>
</evidence>
<proteinExistence type="inferred from homology"/>
<sequence length="217" mass="22952">MTHATSIQSSPAGGGPGGIERLFSAIGMVSRFGLWLGGGVITLAAVLIGLDVTLRVSLGYAIDGTDELARFALAISTTWALAGALLDRAHIRVDTAYARFPGAMRLTMDLAGLVAFFLVFALIFYYGLDLVGESWANQTRSPSALQVPMVIPQVIWLMGMAVFLAADLVLFVMALKLILSAQPGAASQLIGMKSAEEEVQEELDAADVIPLHERSGS</sequence>
<comment type="subunit">
    <text evidence="9">The complex comprises the extracytoplasmic solute receptor protein and the two transmembrane proteins.</text>
</comment>
<dbReference type="EMBL" id="JBHSDY010000001">
    <property type="protein sequence ID" value="MFC4296599.1"/>
    <property type="molecule type" value="Genomic_DNA"/>
</dbReference>
<evidence type="ECO:0000256" key="8">
    <source>
        <dbReference type="ARBA" id="ARBA00038436"/>
    </source>
</evidence>
<comment type="caution">
    <text evidence="11">The sequence shown here is derived from an EMBL/GenBank/DDBJ whole genome shotgun (WGS) entry which is preliminary data.</text>
</comment>
<evidence type="ECO:0000256" key="9">
    <source>
        <dbReference type="RuleBase" id="RU369079"/>
    </source>
</evidence>
<organism evidence="11 12">
    <name type="scientific">Castellaniella hirudinis</name>
    <dbReference type="NCBI Taxonomy" id="1144617"/>
    <lineage>
        <taxon>Bacteria</taxon>
        <taxon>Pseudomonadati</taxon>
        <taxon>Pseudomonadota</taxon>
        <taxon>Betaproteobacteria</taxon>
        <taxon>Burkholderiales</taxon>
        <taxon>Alcaligenaceae</taxon>
        <taxon>Castellaniella</taxon>
    </lineage>
</organism>
<evidence type="ECO:0000313" key="11">
    <source>
        <dbReference type="EMBL" id="MFC4296599.1"/>
    </source>
</evidence>
<feature type="transmembrane region" description="Helical" evidence="9">
    <location>
        <begin position="32"/>
        <end position="56"/>
    </location>
</feature>
<dbReference type="InterPro" id="IPR007387">
    <property type="entry name" value="TRAP_DctQ"/>
</dbReference>
<keyword evidence="2 9" id="KW-0813">Transport</keyword>
<feature type="transmembrane region" description="Helical" evidence="9">
    <location>
        <begin position="68"/>
        <end position="86"/>
    </location>
</feature>
<dbReference type="PANTHER" id="PTHR35011">
    <property type="entry name" value="2,3-DIKETO-L-GULONATE TRAP TRANSPORTER SMALL PERMEASE PROTEIN YIAM"/>
    <property type="match status" value="1"/>
</dbReference>
<feature type="transmembrane region" description="Helical" evidence="9">
    <location>
        <begin position="106"/>
        <end position="128"/>
    </location>
</feature>
<protein>
    <recommendedName>
        <fullName evidence="9">TRAP transporter small permease protein</fullName>
    </recommendedName>
</protein>
<evidence type="ECO:0000256" key="2">
    <source>
        <dbReference type="ARBA" id="ARBA00022448"/>
    </source>
</evidence>
<feature type="domain" description="Tripartite ATP-independent periplasmic transporters DctQ component" evidence="10">
    <location>
        <begin position="45"/>
        <end position="169"/>
    </location>
</feature>
<gene>
    <name evidence="11" type="ORF">ACFO0J_00920</name>
</gene>
<dbReference type="InterPro" id="IPR055348">
    <property type="entry name" value="DctQ"/>
</dbReference>
<evidence type="ECO:0000256" key="3">
    <source>
        <dbReference type="ARBA" id="ARBA00022475"/>
    </source>
</evidence>
<keyword evidence="3" id="KW-1003">Cell membrane</keyword>
<evidence type="ECO:0000256" key="7">
    <source>
        <dbReference type="ARBA" id="ARBA00023136"/>
    </source>
</evidence>
<dbReference type="Proteomes" id="UP001595756">
    <property type="component" value="Unassembled WGS sequence"/>
</dbReference>
<evidence type="ECO:0000259" key="10">
    <source>
        <dbReference type="Pfam" id="PF04290"/>
    </source>
</evidence>
<keyword evidence="6 9" id="KW-1133">Transmembrane helix</keyword>
<evidence type="ECO:0000313" key="12">
    <source>
        <dbReference type="Proteomes" id="UP001595756"/>
    </source>
</evidence>
<evidence type="ECO:0000256" key="4">
    <source>
        <dbReference type="ARBA" id="ARBA00022519"/>
    </source>
</evidence>
<keyword evidence="4 9" id="KW-0997">Cell inner membrane</keyword>
<keyword evidence="7 9" id="KW-0472">Membrane</keyword>